<keyword evidence="14" id="KW-0460">Magnesium</keyword>
<evidence type="ECO:0000256" key="2">
    <source>
        <dbReference type="ARBA" id="ARBA00001401"/>
    </source>
</evidence>
<comment type="similarity">
    <text evidence="5">Belongs to the PEP-utilizing enzyme family.</text>
</comment>
<evidence type="ECO:0000256" key="3">
    <source>
        <dbReference type="ARBA" id="ARBA00001946"/>
    </source>
</evidence>
<dbReference type="CDD" id="cd00367">
    <property type="entry name" value="PTS-HPr_like"/>
    <property type="match status" value="1"/>
</dbReference>
<comment type="catalytic activity">
    <reaction evidence="1">
        <text>L-histidyl-[protein] + phosphoenolpyruvate = N(pros)-phospho-L-histidyl-[protein] + pyruvate</text>
        <dbReference type="Rhea" id="RHEA:23880"/>
        <dbReference type="Rhea" id="RHEA-COMP:9745"/>
        <dbReference type="Rhea" id="RHEA-COMP:9746"/>
        <dbReference type="ChEBI" id="CHEBI:15361"/>
        <dbReference type="ChEBI" id="CHEBI:29979"/>
        <dbReference type="ChEBI" id="CHEBI:58702"/>
        <dbReference type="ChEBI" id="CHEBI:64837"/>
        <dbReference type="EC" id="2.7.3.9"/>
    </reaction>
</comment>
<keyword evidence="7" id="KW-0963">Cytoplasm</keyword>
<evidence type="ECO:0000256" key="8">
    <source>
        <dbReference type="ARBA" id="ARBA00022553"/>
    </source>
</evidence>
<dbReference type="AlphaFoldDB" id="A0A078L6J9"/>
<reference evidence="17" key="1">
    <citation type="submission" date="2014-06" db="EMBL/GenBank/DDBJ databases">
        <authorList>
            <person name="Urmite Genomes Urmite Genomes"/>
        </authorList>
    </citation>
    <scope>NUCLEOTIDE SEQUENCE</scope>
</reference>
<keyword evidence="10 17" id="KW-0808">Transferase</keyword>
<gene>
    <name evidence="17" type="primary">fryA</name>
    <name evidence="17" type="ORF">BN1086_00441</name>
</gene>
<dbReference type="Gene3D" id="3.20.20.60">
    <property type="entry name" value="Phosphoenolpyruvate-binding domains"/>
    <property type="match status" value="1"/>
</dbReference>
<dbReference type="InterPro" id="IPR016152">
    <property type="entry name" value="PTrfase/Anion_transptr"/>
</dbReference>
<comment type="catalytic activity">
    <reaction evidence="2">
        <text>D-fructose(out) + N(pros)-phospho-L-histidyl-[protein] = D-fructose 1-phosphate(in) + L-histidyl-[protein]</text>
        <dbReference type="Rhea" id="RHEA:49252"/>
        <dbReference type="Rhea" id="RHEA-COMP:9745"/>
        <dbReference type="Rhea" id="RHEA-COMP:9746"/>
        <dbReference type="ChEBI" id="CHEBI:29979"/>
        <dbReference type="ChEBI" id="CHEBI:37721"/>
        <dbReference type="ChEBI" id="CHEBI:58674"/>
        <dbReference type="ChEBI" id="CHEBI:64837"/>
        <dbReference type="EC" id="2.7.1.202"/>
    </reaction>
</comment>
<dbReference type="GO" id="GO:0046872">
    <property type="term" value="F:metal ion binding"/>
    <property type="evidence" value="ECO:0007669"/>
    <property type="project" value="UniProtKB-KW"/>
</dbReference>
<evidence type="ECO:0000256" key="11">
    <source>
        <dbReference type="ARBA" id="ARBA00022683"/>
    </source>
</evidence>
<dbReference type="InterPro" id="IPR002178">
    <property type="entry name" value="PTS_EIIA_type-2_dom"/>
</dbReference>
<evidence type="ECO:0000256" key="14">
    <source>
        <dbReference type="ARBA" id="ARBA00022842"/>
    </source>
</evidence>
<dbReference type="NCBIfam" id="TIGR00848">
    <property type="entry name" value="fruA"/>
    <property type="match status" value="1"/>
</dbReference>
<feature type="domain" description="HPr" evidence="16">
    <location>
        <begin position="1"/>
        <end position="90"/>
    </location>
</feature>
<evidence type="ECO:0000313" key="17">
    <source>
        <dbReference type="EMBL" id="CDZ82365.1"/>
    </source>
</evidence>
<evidence type="ECO:0000259" key="16">
    <source>
        <dbReference type="PROSITE" id="PS51350"/>
    </source>
</evidence>
<comment type="subcellular location">
    <subcellularLocation>
        <location evidence="4">Cytoplasm</location>
    </subcellularLocation>
</comment>
<dbReference type="Gene3D" id="1.10.274.10">
    <property type="entry name" value="PtsI, HPr-binding domain"/>
    <property type="match status" value="1"/>
</dbReference>
<evidence type="ECO:0000259" key="15">
    <source>
        <dbReference type="PROSITE" id="PS51094"/>
    </source>
</evidence>
<evidence type="ECO:0000256" key="5">
    <source>
        <dbReference type="ARBA" id="ARBA00007837"/>
    </source>
</evidence>
<dbReference type="Pfam" id="PF00391">
    <property type="entry name" value="PEP-utilizers"/>
    <property type="match status" value="1"/>
</dbReference>
<dbReference type="SUPFAM" id="SSF52009">
    <property type="entry name" value="Phosphohistidine domain"/>
    <property type="match status" value="1"/>
</dbReference>
<dbReference type="InterPro" id="IPR000032">
    <property type="entry name" value="HPr-like"/>
</dbReference>
<sequence length="831" mass="92226">MLTIQFLCPLPNGLHARPAWELKEQCSQWQSEVTFINHRQNARADAKSSLALIGTGTLFNDSCSLNISGSDEEQARRSLETYLQHRFIDSDSVQPTSAELAAHPLPRSLVRLNPDLLYGAVLANGVGAGALTLWQNDNLEAYRAIPASAEDSTRLEHSLATLAEQLNQQLRERDGESKTILSAHLSLIQDDEFAGNIRRLMDEQHKGLGAAIIANMEQVCDKLSSSASDYLRERVSDIRDISEQLLHITWPERRPRNTLILEQPTILVAEDLTPSQFLSLDLQHLSGMILEKTGRTSHTLILARASAIPVLSGLPLDALGRYAGQPAVLDAQCGVLAINPNAAVCGYYAIAQQLADKRQQQQAREASLPAFSRDNQCLDIAANIGTALEAPGAFANGAEGIGLFRTEMLFMDRDSAPDEQEQFEAYQQVLLAAGEKPVIFRTMDIGGDKNIRYLNIPQEENPFLGYRAVRIYPEFAGLFRTQLCAILRAATFGQAQLMIPMVHSLDQILWVKSELQKAIVELKRDGLRHAATIPLGIMVEVPSVCYIIDHFCDEVDFFSIGSNDMTQYLYAVDRNNPRVSPLYNPITPSFLRMLQQIVRTAHQHGKWVGICGELGGESRYLPLLLGLELDELSMSSPRIPGVKSQLRQMDSQACRALAAQACECRSAEEIETLLNQFAPQKDVRPLLALENIFVGESLSNKEHVIQFLCGNLGVNGRTEHPFELEEDVWQREEIVTTAVGFGVAIPHTKSQWIRHSSISIARLARPVDWQSEMGEVELVIMLTLGADEGINHVKVFSQLARKLVNKNFRQSLFAAQDAESLLALLEAELTF</sequence>
<accession>A0A078L6J9</accession>
<dbReference type="PROSITE" id="PS00742">
    <property type="entry name" value="PEP_ENZYMES_2"/>
    <property type="match status" value="1"/>
</dbReference>
<dbReference type="Gene3D" id="3.40.930.10">
    <property type="entry name" value="Mannitol-specific EII, Chain A"/>
    <property type="match status" value="1"/>
</dbReference>
<dbReference type="GO" id="GO:0016301">
    <property type="term" value="F:kinase activity"/>
    <property type="evidence" value="ECO:0007669"/>
    <property type="project" value="UniProtKB-KW"/>
</dbReference>
<dbReference type="NCBIfam" id="TIGR01417">
    <property type="entry name" value="PTS_I_fam"/>
    <property type="match status" value="1"/>
</dbReference>
<dbReference type="SUPFAM" id="SSF47831">
    <property type="entry name" value="Enzyme I of the PEP:sugar phosphotransferase system HPr-binding (sub)domain"/>
    <property type="match status" value="1"/>
</dbReference>
<dbReference type="SUPFAM" id="SSF55804">
    <property type="entry name" value="Phoshotransferase/anion transport protein"/>
    <property type="match status" value="1"/>
</dbReference>
<keyword evidence="13" id="KW-0418">Kinase</keyword>
<keyword evidence="12" id="KW-0479">Metal-binding</keyword>
<dbReference type="InterPro" id="IPR000121">
    <property type="entry name" value="PEP_util_C"/>
</dbReference>
<dbReference type="SUPFAM" id="SSF51621">
    <property type="entry name" value="Phosphoenolpyruvate/pyruvate domain"/>
    <property type="match status" value="1"/>
</dbReference>
<proteinExistence type="inferred from homology"/>
<dbReference type="CDD" id="cd00211">
    <property type="entry name" value="PTS_IIA_fru"/>
    <property type="match status" value="1"/>
</dbReference>
<name>A0A078L6J9_CITKO</name>
<dbReference type="Pfam" id="PF00359">
    <property type="entry name" value="PTS_EIIA_2"/>
    <property type="match status" value="1"/>
</dbReference>
<dbReference type="Pfam" id="PF00381">
    <property type="entry name" value="PTS-HPr"/>
    <property type="match status" value="1"/>
</dbReference>
<dbReference type="Pfam" id="PF02896">
    <property type="entry name" value="PEP-utilizers_C"/>
    <property type="match status" value="1"/>
</dbReference>
<dbReference type="PROSITE" id="PS51094">
    <property type="entry name" value="PTS_EIIA_TYPE_2"/>
    <property type="match status" value="1"/>
</dbReference>
<evidence type="ECO:0000256" key="1">
    <source>
        <dbReference type="ARBA" id="ARBA00000683"/>
    </source>
</evidence>
<dbReference type="InterPro" id="IPR036618">
    <property type="entry name" value="PtsI_HPr-bd_sf"/>
</dbReference>
<dbReference type="InterPro" id="IPR006318">
    <property type="entry name" value="PTS_EI-like"/>
</dbReference>
<dbReference type="PRINTS" id="PR01736">
    <property type="entry name" value="PHPHTRNFRASE"/>
</dbReference>
<keyword evidence="6" id="KW-0813">Transport</keyword>
<dbReference type="GO" id="GO:0016020">
    <property type="term" value="C:membrane"/>
    <property type="evidence" value="ECO:0007669"/>
    <property type="project" value="InterPro"/>
</dbReference>
<dbReference type="GO" id="GO:0008965">
    <property type="term" value="F:phosphoenolpyruvate-protein phosphotransferase activity"/>
    <property type="evidence" value="ECO:0007669"/>
    <property type="project" value="UniProtKB-EC"/>
</dbReference>
<dbReference type="Gene3D" id="3.30.1340.10">
    <property type="entry name" value="HPr-like"/>
    <property type="match status" value="1"/>
</dbReference>
<dbReference type="EMBL" id="LK931336">
    <property type="protein sequence ID" value="CDZ82365.1"/>
    <property type="molecule type" value="Genomic_DNA"/>
</dbReference>
<dbReference type="PATRIC" id="fig|545.12.peg.427"/>
<dbReference type="PANTHER" id="PTHR46244">
    <property type="entry name" value="PHOSPHOENOLPYRUVATE-PROTEIN PHOSPHOTRANSFERASE"/>
    <property type="match status" value="1"/>
</dbReference>
<evidence type="ECO:0000256" key="4">
    <source>
        <dbReference type="ARBA" id="ARBA00004496"/>
    </source>
</evidence>
<keyword evidence="11" id="KW-0598">Phosphotransferase system</keyword>
<feature type="domain" description="PTS EIIA type-2" evidence="15">
    <location>
        <begin position="685"/>
        <end position="828"/>
    </location>
</feature>
<dbReference type="InterPro" id="IPR008279">
    <property type="entry name" value="PEP-util_enz_mobile_dom"/>
</dbReference>
<dbReference type="Gene3D" id="3.50.30.10">
    <property type="entry name" value="Phosphohistidine domain"/>
    <property type="match status" value="1"/>
</dbReference>
<keyword evidence="17" id="KW-0670">Pyruvate</keyword>
<dbReference type="GO" id="GO:0008982">
    <property type="term" value="F:protein-N(PI)-phosphohistidine-sugar phosphotransferase activity"/>
    <property type="evidence" value="ECO:0007669"/>
    <property type="project" value="InterPro"/>
</dbReference>
<dbReference type="GO" id="GO:0009401">
    <property type="term" value="P:phosphoenolpyruvate-dependent sugar phosphotransferase system"/>
    <property type="evidence" value="ECO:0007669"/>
    <property type="project" value="UniProtKB-KW"/>
</dbReference>
<dbReference type="PANTHER" id="PTHR46244:SF4">
    <property type="entry name" value="MULTIPHOSPHORYL TRANSFER PROTEIN 1-RELATED"/>
    <property type="match status" value="1"/>
</dbReference>
<dbReference type="InterPro" id="IPR035895">
    <property type="entry name" value="HPr-like_sf"/>
</dbReference>
<evidence type="ECO:0000256" key="10">
    <source>
        <dbReference type="ARBA" id="ARBA00022679"/>
    </source>
</evidence>
<dbReference type="PROSITE" id="PS51350">
    <property type="entry name" value="PTS_HPR_DOM"/>
    <property type="match status" value="1"/>
</dbReference>
<organism evidence="17">
    <name type="scientific">Citrobacter koseri</name>
    <name type="common">Citrobacter diversus</name>
    <dbReference type="NCBI Taxonomy" id="545"/>
    <lineage>
        <taxon>Bacteria</taxon>
        <taxon>Pseudomonadati</taxon>
        <taxon>Pseudomonadota</taxon>
        <taxon>Gammaproteobacteria</taxon>
        <taxon>Enterobacterales</taxon>
        <taxon>Enterobacteriaceae</taxon>
        <taxon>Citrobacter</taxon>
    </lineage>
</organism>
<dbReference type="InterPro" id="IPR023151">
    <property type="entry name" value="PEP_util_CS"/>
</dbReference>
<dbReference type="Pfam" id="PF05524">
    <property type="entry name" value="PEP-utilisers_N"/>
    <property type="match status" value="1"/>
</dbReference>
<dbReference type="GO" id="GO:0005737">
    <property type="term" value="C:cytoplasm"/>
    <property type="evidence" value="ECO:0007669"/>
    <property type="project" value="UniProtKB-SubCell"/>
</dbReference>
<keyword evidence="8" id="KW-0597">Phosphoprotein</keyword>
<dbReference type="InterPro" id="IPR008731">
    <property type="entry name" value="PTS_EIN"/>
</dbReference>
<dbReference type="InterPro" id="IPR036637">
    <property type="entry name" value="Phosphohistidine_dom_sf"/>
</dbReference>
<comment type="cofactor">
    <cofactor evidence="3">
        <name>Mg(2+)</name>
        <dbReference type="ChEBI" id="CHEBI:18420"/>
    </cofactor>
</comment>
<evidence type="ECO:0000256" key="9">
    <source>
        <dbReference type="ARBA" id="ARBA00022597"/>
    </source>
</evidence>
<protein>
    <submittedName>
        <fullName evidence="17">Multiphosphoryl transfer protein 1 [includes phosphoenolpyruvate-protein phosphotransferase phosphocarrier protein Hp fructose-like phosphotransferase enzyme IIA component]</fullName>
    </submittedName>
</protein>
<evidence type="ECO:0000256" key="13">
    <source>
        <dbReference type="ARBA" id="ARBA00022777"/>
    </source>
</evidence>
<dbReference type="InterPro" id="IPR050499">
    <property type="entry name" value="PEP-utilizing_PTS_enzyme"/>
</dbReference>
<dbReference type="InterPro" id="IPR015813">
    <property type="entry name" value="Pyrv/PenolPyrv_kinase-like_dom"/>
</dbReference>
<dbReference type="InterPro" id="IPR004715">
    <property type="entry name" value="PTS_IIA_fruc"/>
</dbReference>
<dbReference type="InterPro" id="IPR040442">
    <property type="entry name" value="Pyrv_kinase-like_dom_sf"/>
</dbReference>
<evidence type="ECO:0000256" key="12">
    <source>
        <dbReference type="ARBA" id="ARBA00022723"/>
    </source>
</evidence>
<evidence type="ECO:0000256" key="6">
    <source>
        <dbReference type="ARBA" id="ARBA00022448"/>
    </source>
</evidence>
<dbReference type="SUPFAM" id="SSF55594">
    <property type="entry name" value="HPr-like"/>
    <property type="match status" value="1"/>
</dbReference>
<keyword evidence="9" id="KW-0762">Sugar transport</keyword>
<evidence type="ECO:0000256" key="7">
    <source>
        <dbReference type="ARBA" id="ARBA00022490"/>
    </source>
</evidence>